<comment type="caution">
    <text evidence="1">The sequence shown here is derived from an EMBL/GenBank/DDBJ whole genome shotgun (WGS) entry which is preliminary data.</text>
</comment>
<dbReference type="Proteomes" id="UP000649829">
    <property type="component" value="Unassembled WGS sequence"/>
</dbReference>
<dbReference type="Pfam" id="PF05488">
    <property type="entry name" value="PAAR_motif"/>
    <property type="match status" value="1"/>
</dbReference>
<sequence length="105" mass="10523">MPGPPQARLFDLHAGPACTVTGPMPIVSPGATTVLVGKLPAARVTDMCVGMMLSPVGVPIPTPPHPLVKGSATVLIQKMPAARIGDLCAMGGAIIKGEFTVLTGG</sequence>
<proteinExistence type="predicted"/>
<dbReference type="InterPro" id="IPR008727">
    <property type="entry name" value="PAAR_motif"/>
</dbReference>
<dbReference type="EMBL" id="BMLF01000002">
    <property type="protein sequence ID" value="GGM08456.1"/>
    <property type="molecule type" value="Genomic_DNA"/>
</dbReference>
<name>A0A917T536_9RHOB</name>
<accession>A0A917T536</accession>
<evidence type="ECO:0000313" key="2">
    <source>
        <dbReference type="Proteomes" id="UP000649829"/>
    </source>
</evidence>
<gene>
    <name evidence="1" type="ORF">GCM10011534_33090</name>
</gene>
<organism evidence="1 2">
    <name type="scientific">Pseudooceanicola nanhaiensis</name>
    <dbReference type="NCBI Taxonomy" id="375761"/>
    <lineage>
        <taxon>Bacteria</taxon>
        <taxon>Pseudomonadati</taxon>
        <taxon>Pseudomonadota</taxon>
        <taxon>Alphaproteobacteria</taxon>
        <taxon>Rhodobacterales</taxon>
        <taxon>Paracoccaceae</taxon>
        <taxon>Pseudooceanicola</taxon>
    </lineage>
</organism>
<reference evidence="1" key="2">
    <citation type="submission" date="2020-09" db="EMBL/GenBank/DDBJ databases">
        <authorList>
            <person name="Sun Q."/>
            <person name="Zhou Y."/>
        </authorList>
    </citation>
    <scope>NUCLEOTIDE SEQUENCE</scope>
    <source>
        <strain evidence="1">CGMCC 1.6293</strain>
    </source>
</reference>
<dbReference type="Gene3D" id="2.60.200.60">
    <property type="match status" value="2"/>
</dbReference>
<keyword evidence="2" id="KW-1185">Reference proteome</keyword>
<dbReference type="RefSeq" id="WP_028286920.1">
    <property type="nucleotide sequence ID" value="NZ_BMLF01000002.1"/>
</dbReference>
<reference evidence="1" key="1">
    <citation type="journal article" date="2014" name="Int. J. Syst. Evol. Microbiol.">
        <title>Complete genome sequence of Corynebacterium casei LMG S-19264T (=DSM 44701T), isolated from a smear-ripened cheese.</title>
        <authorList>
            <consortium name="US DOE Joint Genome Institute (JGI-PGF)"/>
            <person name="Walter F."/>
            <person name="Albersmeier A."/>
            <person name="Kalinowski J."/>
            <person name="Ruckert C."/>
        </authorList>
    </citation>
    <scope>NUCLEOTIDE SEQUENCE</scope>
    <source>
        <strain evidence="1">CGMCC 1.6293</strain>
    </source>
</reference>
<dbReference type="AlphaFoldDB" id="A0A917T536"/>
<evidence type="ECO:0000313" key="1">
    <source>
        <dbReference type="EMBL" id="GGM08456.1"/>
    </source>
</evidence>
<protein>
    <submittedName>
        <fullName evidence="1">Type VI secretion protein</fullName>
    </submittedName>
</protein>